<dbReference type="EMBL" id="BAAAKV010000001">
    <property type="protein sequence ID" value="GAA1149818.1"/>
    <property type="molecule type" value="Genomic_DNA"/>
</dbReference>
<evidence type="ECO:0000313" key="3">
    <source>
        <dbReference type="Proteomes" id="UP001501371"/>
    </source>
</evidence>
<protein>
    <recommendedName>
        <fullName evidence="4">TetR family transcriptional regulator</fullName>
    </recommendedName>
</protein>
<organism evidence="2 3">
    <name type="scientific">Streptomyces hebeiensis</name>
    <dbReference type="NCBI Taxonomy" id="229486"/>
    <lineage>
        <taxon>Bacteria</taxon>
        <taxon>Bacillati</taxon>
        <taxon>Actinomycetota</taxon>
        <taxon>Actinomycetes</taxon>
        <taxon>Kitasatosporales</taxon>
        <taxon>Streptomycetaceae</taxon>
        <taxon>Streptomyces</taxon>
    </lineage>
</organism>
<gene>
    <name evidence="2" type="ORF">GCM10009654_01330</name>
</gene>
<name>A0ABN1UHQ9_9ACTN</name>
<keyword evidence="3" id="KW-1185">Reference proteome</keyword>
<dbReference type="RefSeq" id="WP_344268456.1">
    <property type="nucleotide sequence ID" value="NZ_BAAAKV010000001.1"/>
</dbReference>
<dbReference type="Proteomes" id="UP001501371">
    <property type="component" value="Unassembled WGS sequence"/>
</dbReference>
<feature type="region of interest" description="Disordered" evidence="1">
    <location>
        <begin position="25"/>
        <end position="50"/>
    </location>
</feature>
<evidence type="ECO:0008006" key="4">
    <source>
        <dbReference type="Google" id="ProtNLM"/>
    </source>
</evidence>
<sequence>MEQNEVVLRAIGILTRSAQWRRQVEAGDAGGDDPLGDGRGGDDPLGEDPGTGQIAALLAEVFPSVPVREEATALEAAHAVTEAALPSVMRLIGAFTYVFAELAEAHDSGRTDITSEQLLRELALRMSRAGDAV</sequence>
<reference evidence="2 3" key="1">
    <citation type="journal article" date="2019" name="Int. J. Syst. Evol. Microbiol.">
        <title>The Global Catalogue of Microorganisms (GCM) 10K type strain sequencing project: providing services to taxonomists for standard genome sequencing and annotation.</title>
        <authorList>
            <consortium name="The Broad Institute Genomics Platform"/>
            <consortium name="The Broad Institute Genome Sequencing Center for Infectious Disease"/>
            <person name="Wu L."/>
            <person name="Ma J."/>
        </authorList>
    </citation>
    <scope>NUCLEOTIDE SEQUENCE [LARGE SCALE GENOMIC DNA]</scope>
    <source>
        <strain evidence="2 3">JCM 12696</strain>
    </source>
</reference>
<comment type="caution">
    <text evidence="2">The sequence shown here is derived from an EMBL/GenBank/DDBJ whole genome shotgun (WGS) entry which is preliminary data.</text>
</comment>
<evidence type="ECO:0000313" key="2">
    <source>
        <dbReference type="EMBL" id="GAA1149818.1"/>
    </source>
</evidence>
<accession>A0ABN1UHQ9</accession>
<proteinExistence type="predicted"/>
<evidence type="ECO:0000256" key="1">
    <source>
        <dbReference type="SAM" id="MobiDB-lite"/>
    </source>
</evidence>